<reference evidence="2 3" key="1">
    <citation type="submission" date="2019-03" db="EMBL/GenBank/DDBJ databases">
        <title>Genomic Encyclopedia of Archaeal and Bacterial Type Strains, Phase II (KMG-II): from individual species to whole genera.</title>
        <authorList>
            <person name="Goeker M."/>
        </authorList>
    </citation>
    <scope>NUCLEOTIDE SEQUENCE [LARGE SCALE GENOMIC DNA]</scope>
    <source>
        <strain evidence="2 3">DSM 24782</strain>
    </source>
</reference>
<protein>
    <submittedName>
        <fullName evidence="2">Putative nucleic acid-binding Zn ribbon protein</fullName>
    </submittedName>
</protein>
<evidence type="ECO:0000256" key="1">
    <source>
        <dbReference type="SAM" id="MobiDB-lite"/>
    </source>
</evidence>
<dbReference type="PANTHER" id="PTHR36456">
    <property type="entry name" value="UPF0232 PROTEIN SCO3875"/>
    <property type="match status" value="1"/>
</dbReference>
<name>A0A4R7FPY6_9MICO</name>
<feature type="region of interest" description="Disordered" evidence="1">
    <location>
        <begin position="144"/>
        <end position="165"/>
    </location>
</feature>
<comment type="caution">
    <text evidence="2">The sequence shown here is derived from an EMBL/GenBank/DDBJ whole genome shotgun (WGS) entry which is preliminary data.</text>
</comment>
<dbReference type="OrthoDB" id="5516926at2"/>
<dbReference type="EMBL" id="SOAM01000001">
    <property type="protein sequence ID" value="TDS79825.1"/>
    <property type="molecule type" value="Genomic_DNA"/>
</dbReference>
<dbReference type="Proteomes" id="UP000295344">
    <property type="component" value="Unassembled WGS sequence"/>
</dbReference>
<dbReference type="PANTHER" id="PTHR36456:SF1">
    <property type="entry name" value="UPF0232 PROTEIN SCO3875"/>
    <property type="match status" value="1"/>
</dbReference>
<dbReference type="Pfam" id="PF05258">
    <property type="entry name" value="DciA"/>
    <property type="match status" value="1"/>
</dbReference>
<dbReference type="RefSeq" id="WP_133764321.1">
    <property type="nucleotide sequence ID" value="NZ_BAAARP010000001.1"/>
</dbReference>
<proteinExistence type="predicted"/>
<evidence type="ECO:0000313" key="3">
    <source>
        <dbReference type="Proteomes" id="UP000295344"/>
    </source>
</evidence>
<organism evidence="2 3">
    <name type="scientific">Amnibacterium kyonggiense</name>
    <dbReference type="NCBI Taxonomy" id="595671"/>
    <lineage>
        <taxon>Bacteria</taxon>
        <taxon>Bacillati</taxon>
        <taxon>Actinomycetota</taxon>
        <taxon>Actinomycetes</taxon>
        <taxon>Micrococcales</taxon>
        <taxon>Microbacteriaceae</taxon>
        <taxon>Amnibacterium</taxon>
    </lineage>
</organism>
<dbReference type="AlphaFoldDB" id="A0A4R7FPY6"/>
<sequence length="165" mass="18146">MTPADQHDDRALPEAQRVWARLRTVFGAPRSRRRVLEQRPGSTPFAKGRDPLSVSSVLDGVTDQLGWRTPLARTDLAAAWRSIAGAETAKHATVEGYADGVLLIRCDSTAWATQLSLMRSQISERIARDFPDAGVDSLRFLGPNTPSWNHGPRTVQGRGPRDTYG</sequence>
<keyword evidence="3" id="KW-1185">Reference proteome</keyword>
<dbReference type="InterPro" id="IPR007922">
    <property type="entry name" value="DciA-like"/>
</dbReference>
<evidence type="ECO:0000313" key="2">
    <source>
        <dbReference type="EMBL" id="TDS79825.1"/>
    </source>
</evidence>
<gene>
    <name evidence="2" type="ORF">CLV52_0370</name>
</gene>
<accession>A0A4R7FPY6</accession>